<reference evidence="2 3" key="1">
    <citation type="submission" date="2020-08" db="EMBL/GenBank/DDBJ databases">
        <title>Plant Genome Project.</title>
        <authorList>
            <person name="Zhang R.-G."/>
        </authorList>
    </citation>
    <scope>NUCLEOTIDE SEQUENCE [LARGE SCALE GENOMIC DNA]</scope>
    <source>
        <tissue evidence="2">Rhizome</tissue>
    </source>
</reference>
<evidence type="ECO:0000313" key="3">
    <source>
        <dbReference type="Proteomes" id="UP000734854"/>
    </source>
</evidence>
<accession>A0A8J5H6I8</accession>
<feature type="compositionally biased region" description="Polar residues" evidence="1">
    <location>
        <begin position="24"/>
        <end position="48"/>
    </location>
</feature>
<sequence>MAKNRNKRGKNKNDLNKDGAMSIDVSTDAVTDAPQQMDTSEGKNSNSFLGAIDRQNVRDFPGAIIAADALANFHSNKESLETSSPPKVMKNRKAKEVERKKDAASSRRNGGKDHSVAQGNNNLKSQGCFLCNGPHLVRECPKREKLNVLLAVENEECHEEEVAALVNPLHLLNSIVGFEANKNEGNVEVYSEQVGKVKGTMPKKEARQRKSSTRASTSSGGGGLLPP</sequence>
<feature type="region of interest" description="Disordered" evidence="1">
    <location>
        <begin position="77"/>
        <end position="119"/>
    </location>
</feature>
<dbReference type="EMBL" id="JACMSC010000006">
    <property type="protein sequence ID" value="KAG6517754.1"/>
    <property type="molecule type" value="Genomic_DNA"/>
</dbReference>
<comment type="caution">
    <text evidence="2">The sequence shown here is derived from an EMBL/GenBank/DDBJ whole genome shotgun (WGS) entry which is preliminary data.</text>
</comment>
<name>A0A8J5H6I8_ZINOF</name>
<dbReference type="AlphaFoldDB" id="A0A8J5H6I8"/>
<evidence type="ECO:0000256" key="1">
    <source>
        <dbReference type="SAM" id="MobiDB-lite"/>
    </source>
</evidence>
<gene>
    <name evidence="2" type="ORF">ZIOFF_021152</name>
</gene>
<feature type="region of interest" description="Disordered" evidence="1">
    <location>
        <begin position="1"/>
        <end position="48"/>
    </location>
</feature>
<evidence type="ECO:0000313" key="2">
    <source>
        <dbReference type="EMBL" id="KAG6517754.1"/>
    </source>
</evidence>
<organism evidence="2 3">
    <name type="scientific">Zingiber officinale</name>
    <name type="common">Ginger</name>
    <name type="synonym">Amomum zingiber</name>
    <dbReference type="NCBI Taxonomy" id="94328"/>
    <lineage>
        <taxon>Eukaryota</taxon>
        <taxon>Viridiplantae</taxon>
        <taxon>Streptophyta</taxon>
        <taxon>Embryophyta</taxon>
        <taxon>Tracheophyta</taxon>
        <taxon>Spermatophyta</taxon>
        <taxon>Magnoliopsida</taxon>
        <taxon>Liliopsida</taxon>
        <taxon>Zingiberales</taxon>
        <taxon>Zingiberaceae</taxon>
        <taxon>Zingiber</taxon>
    </lineage>
</organism>
<feature type="compositionally biased region" description="Basic and acidic residues" evidence="1">
    <location>
        <begin position="94"/>
        <end position="115"/>
    </location>
</feature>
<proteinExistence type="predicted"/>
<dbReference type="Proteomes" id="UP000734854">
    <property type="component" value="Unassembled WGS sequence"/>
</dbReference>
<feature type="region of interest" description="Disordered" evidence="1">
    <location>
        <begin position="197"/>
        <end position="227"/>
    </location>
</feature>
<feature type="compositionally biased region" description="Basic residues" evidence="1">
    <location>
        <begin position="1"/>
        <end position="10"/>
    </location>
</feature>
<keyword evidence="3" id="KW-1185">Reference proteome</keyword>
<protein>
    <submittedName>
        <fullName evidence="2">Uncharacterized protein</fullName>
    </submittedName>
</protein>